<keyword evidence="1" id="KW-0472">Membrane</keyword>
<comment type="caution">
    <text evidence="2">The sequence shown here is derived from an EMBL/GenBank/DDBJ whole genome shotgun (WGS) entry which is preliminary data.</text>
</comment>
<organism evidence="2 3">
    <name type="scientific">Pseudoalteromonas piscicida</name>
    <dbReference type="NCBI Taxonomy" id="43662"/>
    <lineage>
        <taxon>Bacteria</taxon>
        <taxon>Pseudomonadati</taxon>
        <taxon>Pseudomonadota</taxon>
        <taxon>Gammaproteobacteria</taxon>
        <taxon>Alteromonadales</taxon>
        <taxon>Pseudoalteromonadaceae</taxon>
        <taxon>Pseudoalteromonas</taxon>
    </lineage>
</organism>
<accession>A0AAQ2ER32</accession>
<evidence type="ECO:0000313" key="3">
    <source>
        <dbReference type="Proteomes" id="UP000305423"/>
    </source>
</evidence>
<keyword evidence="1" id="KW-1133">Transmembrane helix</keyword>
<protein>
    <submittedName>
        <fullName evidence="2">Uncharacterized protein</fullName>
    </submittedName>
</protein>
<evidence type="ECO:0000256" key="1">
    <source>
        <dbReference type="SAM" id="Phobius"/>
    </source>
</evidence>
<name>A0AAQ2ER32_PSEO7</name>
<reference evidence="3" key="2">
    <citation type="submission" date="2019-06" db="EMBL/GenBank/DDBJ databases">
        <title>Co-occurence of chitin degradation, pigmentation and bioactivity in marine Pseudoalteromonas.</title>
        <authorList>
            <person name="Sonnenschein E.C."/>
            <person name="Bech P.K."/>
        </authorList>
    </citation>
    <scope>NUCLEOTIDE SEQUENCE [LARGE SCALE GENOMIC DNA]</scope>
    <source>
        <strain evidence="3">S1607</strain>
    </source>
</reference>
<dbReference type="AlphaFoldDB" id="A0AAQ2ER32"/>
<gene>
    <name evidence="2" type="ORF">CWB74_20010</name>
</gene>
<proteinExistence type="predicted"/>
<feature type="transmembrane region" description="Helical" evidence="1">
    <location>
        <begin position="26"/>
        <end position="44"/>
    </location>
</feature>
<reference evidence="2 3" key="1">
    <citation type="submission" date="2017-12" db="EMBL/GenBank/DDBJ databases">
        <authorList>
            <person name="Paulsen S."/>
            <person name="Gram L.K."/>
        </authorList>
    </citation>
    <scope>NUCLEOTIDE SEQUENCE [LARGE SCALE GENOMIC DNA]</scope>
    <source>
        <strain evidence="2 3">S1607</strain>
    </source>
</reference>
<sequence length="60" mass="6913">MGEKAQGREYIKEAEVAPHQEPGYKHAITLIMLKVACTIGGVHIRRFTRRWFAMKISTQK</sequence>
<dbReference type="Proteomes" id="UP000305423">
    <property type="component" value="Unassembled WGS sequence"/>
</dbReference>
<keyword evidence="1" id="KW-0812">Transmembrane</keyword>
<dbReference type="EMBL" id="PNEL01000064">
    <property type="protein sequence ID" value="TMN73841.1"/>
    <property type="molecule type" value="Genomic_DNA"/>
</dbReference>
<evidence type="ECO:0000313" key="2">
    <source>
        <dbReference type="EMBL" id="TMN73841.1"/>
    </source>
</evidence>